<feature type="chain" id="PRO_5039081458" evidence="1">
    <location>
        <begin position="25"/>
        <end position="73"/>
    </location>
</feature>
<evidence type="ECO:0000313" key="2">
    <source>
        <dbReference type="EMBL" id="HIU49263.1"/>
    </source>
</evidence>
<gene>
    <name evidence="2" type="ORF">IAB04_07835</name>
</gene>
<accession>A0A9D1LWC9</accession>
<name>A0A9D1LWC9_9FIRM</name>
<comment type="caution">
    <text evidence="2">The sequence shown here is derived from an EMBL/GenBank/DDBJ whole genome shotgun (WGS) entry which is preliminary data.</text>
</comment>
<feature type="non-terminal residue" evidence="2">
    <location>
        <position position="73"/>
    </location>
</feature>
<reference evidence="2" key="2">
    <citation type="journal article" date="2021" name="PeerJ">
        <title>Extensive microbial diversity within the chicken gut microbiome revealed by metagenomics and culture.</title>
        <authorList>
            <person name="Gilroy R."/>
            <person name="Ravi A."/>
            <person name="Getino M."/>
            <person name="Pursley I."/>
            <person name="Horton D.L."/>
            <person name="Alikhan N.F."/>
            <person name="Baker D."/>
            <person name="Gharbi K."/>
            <person name="Hall N."/>
            <person name="Watson M."/>
            <person name="Adriaenssens E.M."/>
            <person name="Foster-Nyarko E."/>
            <person name="Jarju S."/>
            <person name="Secka A."/>
            <person name="Antonio M."/>
            <person name="Oren A."/>
            <person name="Chaudhuri R.R."/>
            <person name="La Ragione R."/>
            <person name="Hildebrand F."/>
            <person name="Pallen M.J."/>
        </authorList>
    </citation>
    <scope>NUCLEOTIDE SEQUENCE</scope>
    <source>
        <strain evidence="2">ChiSjej4B22-9803</strain>
    </source>
</reference>
<feature type="signal peptide" evidence="1">
    <location>
        <begin position="1"/>
        <end position="24"/>
    </location>
</feature>
<dbReference type="EMBL" id="DVND01000194">
    <property type="protein sequence ID" value="HIU49263.1"/>
    <property type="molecule type" value="Genomic_DNA"/>
</dbReference>
<evidence type="ECO:0000256" key="1">
    <source>
        <dbReference type="SAM" id="SignalP"/>
    </source>
</evidence>
<dbReference type="AlphaFoldDB" id="A0A9D1LWC9"/>
<organism evidence="2 3">
    <name type="scientific">Candidatus Avimonoglobus intestinipullorum</name>
    <dbReference type="NCBI Taxonomy" id="2840699"/>
    <lineage>
        <taxon>Bacteria</taxon>
        <taxon>Bacillati</taxon>
        <taxon>Bacillota</taxon>
        <taxon>Clostridia</taxon>
        <taxon>Eubacteriales</taxon>
        <taxon>Candidatus Avimonoglobus</taxon>
    </lineage>
</organism>
<dbReference type="Proteomes" id="UP000824111">
    <property type="component" value="Unassembled WGS sequence"/>
</dbReference>
<evidence type="ECO:0000313" key="3">
    <source>
        <dbReference type="Proteomes" id="UP000824111"/>
    </source>
</evidence>
<keyword evidence="1" id="KW-0732">Signal</keyword>
<reference evidence="2" key="1">
    <citation type="submission" date="2020-10" db="EMBL/GenBank/DDBJ databases">
        <authorList>
            <person name="Gilroy R."/>
        </authorList>
    </citation>
    <scope>NUCLEOTIDE SEQUENCE</scope>
    <source>
        <strain evidence="2">ChiSjej4B22-9803</strain>
    </source>
</reference>
<proteinExistence type="predicted"/>
<sequence>MKISFRAFAGTILLSLAAAVPAFASPTVGIDKNYSTGEIRIHVSEEESGRYTILLLKDAIKPEEIFDKIPQED</sequence>
<protein>
    <submittedName>
        <fullName evidence="2">Uncharacterized protein</fullName>
    </submittedName>
</protein>